<accession>A0A552DZN0</accession>
<evidence type="ECO:0000313" key="4">
    <source>
        <dbReference type="Proteomes" id="UP000320551"/>
    </source>
</evidence>
<reference evidence="3 4" key="1">
    <citation type="submission" date="2019-01" db="EMBL/GenBank/DDBJ databases">
        <title>Coherence of Microcystis species and biogeography revealed through population genomics.</title>
        <authorList>
            <person name="Perez-Carrascal O.M."/>
            <person name="Terrat Y."/>
            <person name="Giani A."/>
            <person name="Fortin N."/>
            <person name="Tromas N."/>
            <person name="Shapiro B.J."/>
        </authorList>
    </citation>
    <scope>NUCLEOTIDE SEQUENCE [LARGE SCALE GENOMIC DNA]</scope>
    <source>
        <strain evidence="3">Ma_QC_B_20070730_S2</strain>
    </source>
</reference>
<protein>
    <submittedName>
        <fullName evidence="3">Uncharacterized protein</fullName>
    </submittedName>
</protein>
<feature type="transmembrane region" description="Helical" evidence="2">
    <location>
        <begin position="65"/>
        <end position="83"/>
    </location>
</feature>
<dbReference type="AlphaFoldDB" id="A0A552DZN0"/>
<dbReference type="Proteomes" id="UP000320551">
    <property type="component" value="Unassembled WGS sequence"/>
</dbReference>
<keyword evidence="2" id="KW-0472">Membrane</keyword>
<feature type="transmembrane region" description="Helical" evidence="2">
    <location>
        <begin position="32"/>
        <end position="53"/>
    </location>
</feature>
<evidence type="ECO:0000313" key="3">
    <source>
        <dbReference type="EMBL" id="TRU27604.1"/>
    </source>
</evidence>
<feature type="region of interest" description="Disordered" evidence="1">
    <location>
        <begin position="1"/>
        <end position="24"/>
    </location>
</feature>
<organism evidence="3 4">
    <name type="scientific">Microcystis aeruginosa Ma_QC_B_20070730_S2</name>
    <dbReference type="NCBI Taxonomy" id="2486256"/>
    <lineage>
        <taxon>Bacteria</taxon>
        <taxon>Bacillati</taxon>
        <taxon>Cyanobacteriota</taxon>
        <taxon>Cyanophyceae</taxon>
        <taxon>Oscillatoriophycideae</taxon>
        <taxon>Chroococcales</taxon>
        <taxon>Microcystaceae</taxon>
        <taxon>Microcystis</taxon>
    </lineage>
</organism>
<comment type="caution">
    <text evidence="3">The sequence shown here is derived from an EMBL/GenBank/DDBJ whole genome shotgun (WGS) entry which is preliminary data.</text>
</comment>
<proteinExistence type="predicted"/>
<evidence type="ECO:0000256" key="2">
    <source>
        <dbReference type="SAM" id="Phobius"/>
    </source>
</evidence>
<feature type="compositionally biased region" description="Low complexity" evidence="1">
    <location>
        <begin position="10"/>
        <end position="24"/>
    </location>
</feature>
<evidence type="ECO:0000256" key="1">
    <source>
        <dbReference type="SAM" id="MobiDB-lite"/>
    </source>
</evidence>
<keyword evidence="2" id="KW-1133">Transmembrane helix</keyword>
<dbReference type="EMBL" id="SFBK01000084">
    <property type="protein sequence ID" value="TRU27604.1"/>
    <property type="molecule type" value="Genomic_DNA"/>
</dbReference>
<sequence>MVNTTPTATSNSDSNQSSSSSFLQDNNGNNSAIRLMCFMALITAIGFGSYTLVNSKDVGPVGTNLTFAFLAAAFGGKVAHKFAENSSQ</sequence>
<name>A0A552DZN0_MICAE</name>
<keyword evidence="2" id="KW-0812">Transmembrane</keyword>
<gene>
    <name evidence="3" type="ORF">EWV80_06735</name>
</gene>